<evidence type="ECO:0000259" key="4">
    <source>
        <dbReference type="Pfam" id="PF17764"/>
    </source>
</evidence>
<protein>
    <submittedName>
        <fullName evidence="5">Unannotated protein</fullName>
    </submittedName>
</protein>
<dbReference type="GO" id="GO:0005524">
    <property type="term" value="F:ATP binding"/>
    <property type="evidence" value="ECO:0007669"/>
    <property type="project" value="UniProtKB-KW"/>
</dbReference>
<accession>A0A6J6BRL0</accession>
<dbReference type="PANTHER" id="PTHR30580:SF0">
    <property type="entry name" value="PRIMOSOMAL PROTEIN N"/>
    <property type="match status" value="1"/>
</dbReference>
<evidence type="ECO:0000256" key="1">
    <source>
        <dbReference type="ARBA" id="ARBA00022741"/>
    </source>
</evidence>
<proteinExistence type="predicted"/>
<dbReference type="GO" id="GO:0006302">
    <property type="term" value="P:double-strand break repair"/>
    <property type="evidence" value="ECO:0007669"/>
    <property type="project" value="TreeGrafter"/>
</dbReference>
<name>A0A6J6BRL0_9ZZZZ</name>
<dbReference type="InterPro" id="IPR027417">
    <property type="entry name" value="P-loop_NTPase"/>
</dbReference>
<evidence type="ECO:0000256" key="3">
    <source>
        <dbReference type="ARBA" id="ARBA00023125"/>
    </source>
</evidence>
<dbReference type="Pfam" id="PF17764">
    <property type="entry name" value="PriA_3primeBD"/>
    <property type="match status" value="1"/>
</dbReference>
<dbReference type="AlphaFoldDB" id="A0A6J6BRL0"/>
<dbReference type="GO" id="GO:0003677">
    <property type="term" value="F:DNA binding"/>
    <property type="evidence" value="ECO:0007669"/>
    <property type="project" value="UniProtKB-KW"/>
</dbReference>
<dbReference type="InterPro" id="IPR041222">
    <property type="entry name" value="PriA_3primeBD"/>
</dbReference>
<dbReference type="EMBL" id="CAEZSS010000018">
    <property type="protein sequence ID" value="CAB4540778.1"/>
    <property type="molecule type" value="Genomic_DNA"/>
</dbReference>
<dbReference type="GO" id="GO:0043138">
    <property type="term" value="F:3'-5' DNA helicase activity"/>
    <property type="evidence" value="ECO:0007669"/>
    <property type="project" value="TreeGrafter"/>
</dbReference>
<dbReference type="Gene3D" id="3.40.1440.60">
    <property type="entry name" value="PriA, 3(prime) DNA-binding domain"/>
    <property type="match status" value="1"/>
</dbReference>
<evidence type="ECO:0000313" key="5">
    <source>
        <dbReference type="EMBL" id="CAB4540778.1"/>
    </source>
</evidence>
<sequence length="635" mass="71085">MAAPLKLKQQKFTTTSREQVLVTKHLPIASVLVDTPVSHLEGIYDYLVPQHLSDAAIVGTKVLIEFGKGRTEGLLLSRKAESEQSARLKPILELASPSGLVSTALIKHIELVRNRFGGSFWSILKSAIPSRVVKEERSLISPPEEIAELTYESPGLRDLIGKSDYSSLEKKERILWGVNFPVTVNPDYFLLELIKVRAMKSQVLILVPDEKDLERLASPLIELFGNDFIEIGSHLNKNLRYRYFLQAAFKSPKVIIATRSGAFTPLLPGATVIVLSDLDQSHYELHAPGWNTRDVSLLRDNQTSLLFVSSSHSLEISRLIDIGWLEKKSYRQNNKIKFITNEMGNSYISAIKKGVIKGSALISVAEKGYANLFLCSKCRNTASCECGGKLQIQESRKVPQCYICQKNYPEWKCNFCSDNRPFVIAKGIDRTAEEIGKAVPKFPILISSGSKQIKKLPGGNYIVVATPGSEPNERYSTVVMLDGERIFNRPSLRSEELAKFAWFSLLNMVMPDSEVFVSLPNHHPVVQAMLKMDPSSSASYELSSRKQAKLPPYYRVAVVTGDSPEISKFAENLRSSKNSYEITGPIKIDSYQSKILIRVELEQAQVLVDLLDDITKVQGVKSRKIFTVRFDPFDL</sequence>
<keyword evidence="1" id="KW-0547">Nucleotide-binding</keyword>
<dbReference type="PANTHER" id="PTHR30580">
    <property type="entry name" value="PRIMOSOMAL PROTEIN N"/>
    <property type="match status" value="1"/>
</dbReference>
<reference evidence="5" key="1">
    <citation type="submission" date="2020-05" db="EMBL/GenBank/DDBJ databases">
        <authorList>
            <person name="Chiriac C."/>
            <person name="Salcher M."/>
            <person name="Ghai R."/>
            <person name="Kavagutti S V."/>
        </authorList>
    </citation>
    <scope>NUCLEOTIDE SEQUENCE</scope>
</reference>
<gene>
    <name evidence="5" type="ORF">UFOPK1505_00175</name>
</gene>
<keyword evidence="3" id="KW-0238">DNA-binding</keyword>
<organism evidence="5">
    <name type="scientific">freshwater metagenome</name>
    <dbReference type="NCBI Taxonomy" id="449393"/>
    <lineage>
        <taxon>unclassified sequences</taxon>
        <taxon>metagenomes</taxon>
        <taxon>ecological metagenomes</taxon>
    </lineage>
</organism>
<feature type="domain" description="Primosomal protein N' 3' DNA-binding" evidence="4">
    <location>
        <begin position="31"/>
        <end position="129"/>
    </location>
</feature>
<dbReference type="Gene3D" id="3.40.50.300">
    <property type="entry name" value="P-loop containing nucleotide triphosphate hydrolases"/>
    <property type="match status" value="1"/>
</dbReference>
<evidence type="ECO:0000256" key="2">
    <source>
        <dbReference type="ARBA" id="ARBA00022840"/>
    </source>
</evidence>
<dbReference type="GO" id="GO:0006270">
    <property type="term" value="P:DNA replication initiation"/>
    <property type="evidence" value="ECO:0007669"/>
    <property type="project" value="TreeGrafter"/>
</dbReference>
<keyword evidence="2" id="KW-0067">ATP-binding</keyword>
<dbReference type="InterPro" id="IPR042115">
    <property type="entry name" value="PriA_3primeBD_sf"/>
</dbReference>
<dbReference type="GO" id="GO:0006310">
    <property type="term" value="P:DNA recombination"/>
    <property type="evidence" value="ECO:0007669"/>
    <property type="project" value="TreeGrafter"/>
</dbReference>